<evidence type="ECO:0000313" key="1">
    <source>
        <dbReference type="EMBL" id="PRQ02847.1"/>
    </source>
</evidence>
<dbReference type="Proteomes" id="UP000237968">
    <property type="component" value="Unassembled WGS sequence"/>
</dbReference>
<sequence length="216" mass="23028">MSRSDTLAAMHAHRLVVQRLPEGSVPPVGDGIRRVDPPALGSVRLVFGVGSGPDADPSSDDFHPVYTIAMPVFSHGGLDPDGIYEFDAGAQLELLRARATRRRWAVRLELELEIASEAVNAAELWVETPWTTGDPRPLLLGPERGTPLSGGGRSLTIASTPVTTVDAARTLGGTFTVVLRDADPHGGGPATVESPPLEICLDLRCYEFEPEADDSE</sequence>
<keyword evidence="2" id="KW-1185">Reference proteome</keyword>
<protein>
    <submittedName>
        <fullName evidence="1">Uncharacterized protein</fullName>
    </submittedName>
</protein>
<reference evidence="1 2" key="1">
    <citation type="submission" date="2018-03" db="EMBL/GenBank/DDBJ databases">
        <title>Draft Genome Sequences of the Obligatory Marine Myxobacteria Enhygromyxa salina SWB005.</title>
        <authorList>
            <person name="Poehlein A."/>
            <person name="Moghaddam J.A."/>
            <person name="Harms H."/>
            <person name="Alanjari M."/>
            <person name="Koenig G.M."/>
            <person name="Daniel R."/>
            <person name="Schaeberle T.F."/>
        </authorList>
    </citation>
    <scope>NUCLEOTIDE SEQUENCE [LARGE SCALE GENOMIC DNA]</scope>
    <source>
        <strain evidence="1 2">SWB005</strain>
    </source>
</reference>
<proteinExistence type="predicted"/>
<organism evidence="1 2">
    <name type="scientific">Enhygromyxa salina</name>
    <dbReference type="NCBI Taxonomy" id="215803"/>
    <lineage>
        <taxon>Bacteria</taxon>
        <taxon>Pseudomonadati</taxon>
        <taxon>Myxococcota</taxon>
        <taxon>Polyangia</taxon>
        <taxon>Nannocystales</taxon>
        <taxon>Nannocystaceae</taxon>
        <taxon>Enhygromyxa</taxon>
    </lineage>
</organism>
<name>A0A2S9YCK3_9BACT</name>
<comment type="caution">
    <text evidence="1">The sequence shown here is derived from an EMBL/GenBank/DDBJ whole genome shotgun (WGS) entry which is preliminary data.</text>
</comment>
<accession>A0A2S9YCK3</accession>
<gene>
    <name evidence="1" type="ORF">ENSA5_20240</name>
</gene>
<evidence type="ECO:0000313" key="2">
    <source>
        <dbReference type="Proteomes" id="UP000237968"/>
    </source>
</evidence>
<dbReference type="EMBL" id="PVNK01000110">
    <property type="protein sequence ID" value="PRQ02847.1"/>
    <property type="molecule type" value="Genomic_DNA"/>
</dbReference>
<dbReference type="AlphaFoldDB" id="A0A2S9YCK3"/>